<feature type="compositionally biased region" description="Basic residues" evidence="1">
    <location>
        <begin position="71"/>
        <end position="85"/>
    </location>
</feature>
<evidence type="ECO:0000313" key="3">
    <source>
        <dbReference type="Proteomes" id="UP001203423"/>
    </source>
</evidence>
<feature type="region of interest" description="Disordered" evidence="1">
    <location>
        <begin position="64"/>
        <end position="85"/>
    </location>
</feature>
<dbReference type="RefSeq" id="WP_248938509.1">
    <property type="nucleotide sequence ID" value="NZ_JAKIKS010000003.1"/>
</dbReference>
<accession>A0ABT0L6B6</accession>
<dbReference type="Proteomes" id="UP001203423">
    <property type="component" value="Unassembled WGS sequence"/>
</dbReference>
<name>A0ABT0L6B6_9GAMM</name>
<dbReference type="EMBL" id="JAKIKS010000003">
    <property type="protein sequence ID" value="MCL1123221.1"/>
    <property type="molecule type" value="Genomic_DNA"/>
</dbReference>
<sequence length="85" mass="9513">MMKAWILAGALVQNEIPPHTQVVNASIFDTQALTQEIETTLNEQMAQLVEDSQKTLLDIIPTTQTLASQPKSHHRHPISIQKKSK</sequence>
<evidence type="ECO:0000313" key="2">
    <source>
        <dbReference type="EMBL" id="MCL1123221.1"/>
    </source>
</evidence>
<keyword evidence="3" id="KW-1185">Reference proteome</keyword>
<organism evidence="2 3">
    <name type="scientific">Shewanella surugensis</name>
    <dbReference type="NCBI Taxonomy" id="212020"/>
    <lineage>
        <taxon>Bacteria</taxon>
        <taxon>Pseudomonadati</taxon>
        <taxon>Pseudomonadota</taxon>
        <taxon>Gammaproteobacteria</taxon>
        <taxon>Alteromonadales</taxon>
        <taxon>Shewanellaceae</taxon>
        <taxon>Shewanella</taxon>
    </lineage>
</organism>
<evidence type="ECO:0000256" key="1">
    <source>
        <dbReference type="SAM" id="MobiDB-lite"/>
    </source>
</evidence>
<gene>
    <name evidence="2" type="ORF">L2764_01675</name>
</gene>
<comment type="caution">
    <text evidence="2">The sequence shown here is derived from an EMBL/GenBank/DDBJ whole genome shotgun (WGS) entry which is preliminary data.</text>
</comment>
<reference evidence="2 3" key="1">
    <citation type="submission" date="2022-01" db="EMBL/GenBank/DDBJ databases">
        <title>Whole genome-based taxonomy of the Shewanellaceae.</title>
        <authorList>
            <person name="Martin-Rodriguez A.J."/>
        </authorList>
    </citation>
    <scope>NUCLEOTIDE SEQUENCE [LARGE SCALE GENOMIC DNA]</scope>
    <source>
        <strain evidence="2 3">DSM 17177</strain>
    </source>
</reference>
<protein>
    <submittedName>
        <fullName evidence="2">Uncharacterized protein</fullName>
    </submittedName>
</protein>
<proteinExistence type="predicted"/>